<evidence type="ECO:0000313" key="1">
    <source>
        <dbReference type="EMBL" id="MET4562347.1"/>
    </source>
</evidence>
<evidence type="ECO:0000313" key="2">
    <source>
        <dbReference type="Proteomes" id="UP001549363"/>
    </source>
</evidence>
<organism evidence="1 2">
    <name type="scientific">Lysinibacillus parviboronicapiens</name>
    <dbReference type="NCBI Taxonomy" id="436516"/>
    <lineage>
        <taxon>Bacteria</taxon>
        <taxon>Bacillati</taxon>
        <taxon>Bacillota</taxon>
        <taxon>Bacilli</taxon>
        <taxon>Bacillales</taxon>
        <taxon>Bacillaceae</taxon>
        <taxon>Lysinibacillus</taxon>
    </lineage>
</organism>
<keyword evidence="2" id="KW-1185">Reference proteome</keyword>
<protein>
    <submittedName>
        <fullName evidence="1">Uncharacterized protein</fullName>
    </submittedName>
</protein>
<accession>A0ABV2PN24</accession>
<name>A0ABV2PN24_9BACI</name>
<sequence>MKTKKTALSNGWTLVAHETFSVYVSIDNPNKFCLHDWDDDQTLTLTTEEDSFEVLKNRYDSAFKVNLSNRTFTLLLEPDED</sequence>
<gene>
    <name evidence="1" type="ORF">ABIA69_003537</name>
</gene>
<dbReference type="Proteomes" id="UP001549363">
    <property type="component" value="Unassembled WGS sequence"/>
</dbReference>
<dbReference type="EMBL" id="JBEPSB010000019">
    <property type="protein sequence ID" value="MET4562347.1"/>
    <property type="molecule type" value="Genomic_DNA"/>
</dbReference>
<reference evidence="1 2" key="1">
    <citation type="submission" date="2024-06" db="EMBL/GenBank/DDBJ databases">
        <title>Sorghum-associated microbial communities from plants grown in Nebraska, USA.</title>
        <authorList>
            <person name="Schachtman D."/>
        </authorList>
    </citation>
    <scope>NUCLEOTIDE SEQUENCE [LARGE SCALE GENOMIC DNA]</scope>
    <source>
        <strain evidence="1 2">736</strain>
    </source>
</reference>
<proteinExistence type="predicted"/>
<comment type="caution">
    <text evidence="1">The sequence shown here is derived from an EMBL/GenBank/DDBJ whole genome shotgun (WGS) entry which is preliminary data.</text>
</comment>
<dbReference type="RefSeq" id="WP_107925164.1">
    <property type="nucleotide sequence ID" value="NZ_JBEPSB010000019.1"/>
</dbReference>